<comment type="caution">
    <text evidence="1">The sequence shown here is derived from an EMBL/GenBank/DDBJ whole genome shotgun (WGS) entry which is preliminary data.</text>
</comment>
<evidence type="ECO:0000313" key="2">
    <source>
        <dbReference type="Proteomes" id="UP001150941"/>
    </source>
</evidence>
<proteinExistence type="predicted"/>
<name>A0A9W9TWF2_9EURO</name>
<reference evidence="1" key="2">
    <citation type="journal article" date="2023" name="IMA Fungus">
        <title>Comparative genomic study of the Penicillium genus elucidates a diverse pangenome and 15 lateral gene transfer events.</title>
        <authorList>
            <person name="Petersen C."/>
            <person name="Sorensen T."/>
            <person name="Nielsen M.R."/>
            <person name="Sondergaard T.E."/>
            <person name="Sorensen J.L."/>
            <person name="Fitzpatrick D.A."/>
            <person name="Frisvad J.C."/>
            <person name="Nielsen K.L."/>
        </authorList>
    </citation>
    <scope>NUCLEOTIDE SEQUENCE</scope>
    <source>
        <strain evidence="1">IBT 19713</strain>
    </source>
</reference>
<accession>A0A9W9TWF2</accession>
<dbReference type="Proteomes" id="UP001150941">
    <property type="component" value="Unassembled WGS sequence"/>
</dbReference>
<sequence length="121" mass="13607">MVEIVFPLSDAVAKLIEPVSRTAEGLQIGLSQRLFEVLPSLDRKECSNAPQKSLSKQFATWSTILNTPPYNILIVISRIFQHRSLLGSAYEWGFFDIHEPHGIYAAWGSLAHTRLLSKDLL</sequence>
<dbReference type="EMBL" id="JAPQKS010000002">
    <property type="protein sequence ID" value="KAJ5246070.1"/>
    <property type="molecule type" value="Genomic_DNA"/>
</dbReference>
<evidence type="ECO:0000313" key="1">
    <source>
        <dbReference type="EMBL" id="KAJ5246070.1"/>
    </source>
</evidence>
<keyword evidence="2" id="KW-1185">Reference proteome</keyword>
<protein>
    <submittedName>
        <fullName evidence="1">Uncharacterized protein</fullName>
    </submittedName>
</protein>
<dbReference type="AlphaFoldDB" id="A0A9W9TWF2"/>
<dbReference type="OrthoDB" id="2906425at2759"/>
<reference evidence="1" key="1">
    <citation type="submission" date="2022-11" db="EMBL/GenBank/DDBJ databases">
        <authorList>
            <person name="Petersen C."/>
        </authorList>
    </citation>
    <scope>NUCLEOTIDE SEQUENCE</scope>
    <source>
        <strain evidence="1">IBT 19713</strain>
    </source>
</reference>
<dbReference type="GeneID" id="83197653"/>
<organism evidence="1 2">
    <name type="scientific">Penicillium chermesinum</name>
    <dbReference type="NCBI Taxonomy" id="63820"/>
    <lineage>
        <taxon>Eukaryota</taxon>
        <taxon>Fungi</taxon>
        <taxon>Dikarya</taxon>
        <taxon>Ascomycota</taxon>
        <taxon>Pezizomycotina</taxon>
        <taxon>Eurotiomycetes</taxon>
        <taxon>Eurotiomycetidae</taxon>
        <taxon>Eurotiales</taxon>
        <taxon>Aspergillaceae</taxon>
        <taxon>Penicillium</taxon>
    </lineage>
</organism>
<gene>
    <name evidence="1" type="ORF">N7468_001053</name>
</gene>
<dbReference type="RefSeq" id="XP_058333491.1">
    <property type="nucleotide sequence ID" value="XM_058470350.1"/>
</dbReference>